<dbReference type="InterPro" id="IPR002789">
    <property type="entry name" value="HerA_central"/>
</dbReference>
<comment type="catalytic activity">
    <reaction evidence="10">
        <text>ATP + H2O = ADP + phosphate + H(+)</text>
        <dbReference type="Rhea" id="RHEA:13065"/>
        <dbReference type="ChEBI" id="CHEBI:15377"/>
        <dbReference type="ChEBI" id="CHEBI:15378"/>
        <dbReference type="ChEBI" id="CHEBI:30616"/>
        <dbReference type="ChEBI" id="CHEBI:43474"/>
        <dbReference type="ChEBI" id="CHEBI:456216"/>
        <dbReference type="EC" id="5.6.2.4"/>
    </reaction>
</comment>
<accession>A0A8T4KXV9</accession>
<keyword evidence="6" id="KW-0238">DNA-binding</keyword>
<keyword evidence="2" id="KW-0547">Nucleotide-binding</keyword>
<sequence>MPEQERVHEGAQGTKDVFEELAGEEDSGSAQEERAEEELVPVKREKKARMRKKIKDGREISRDSESEISRPLEKEEPVELTVSESQKKTVSDEETDIVKPKKQKWKEPQVAGIKEEKHETDIYKPEKEKKFTIKVRGELEQREETDIYKPVKKQEEKWALEREVPEEELKEEGIHEEDVVEDLEVESEDFETEPENPGAKGEERISTEGIRRKILEKARSESVRTSETSVPLKFLQEGDNVFVGMKKSVHSKYGMQGALYVGKVGEAELQDKNVFLDSLNPHVVFVCGSRGSGKSYVLGVIAEELALKNNNVGIVVIDPIGVFWSMRFPNREKKELEAMAEWNIMPEGLKNLKVFIPEGMASETPKNTYDATFNIQPSLLTSDDWCLTFGIDRFSPTGLLLEKAVKKVEAGFRTLQTSDEKAFAIKGKGKKYGIDDIVHCLEKDSEINSREKGFKQDSVRALVSRFGAAKNWGIFSDNGTPLSEFSREGQLTVLDTSFLEDNVTALVIGILARRLLAARKLTTRKEASARFKEKDMDQVLELEVPATWLFIDEAHTLIPSGNVRTPASAGLIEYVKQGRRPGLSLVFATQQPSAIDTKVLSQLDIIMTHKLVFDDDIKAVYKRTPTIIPSKYRKATFIKTLPVGVALTGDRAEETSRAFIMRIRPRMSQHEGRDAVTMESAQELSQEEVQALALSLARGKLEREGVMQLEKLQALIDTLNTKYKAQAGFNEILKKMEAEGSVIDKAAGTISKKGYKPVETQSLIAEKTQTIGEEIEEGAEVLEQEAKEREEATELVAIPPAISERQARKAFDKARKKKLLGFLGEEERIASMQLKYVTVWKVLFNEYNLKKEFARNECYIDSSTGEFLHYNGREFLHSKGASTLHDASEEELEIVKSIALKKKIPQASEQKFRKTADRLVEKGILRLEEKNGVKKYSVDEKLLDLPPGPGHEMLSSIGKMRFVTVQALGKEMEKHSKEEAIQLVQKLWPSIIVKKVEEVHRPIFEAVLERMNGETKTLRIDAVSGKEIKA</sequence>
<dbReference type="SUPFAM" id="SSF52540">
    <property type="entry name" value="P-loop containing nucleoside triphosphate hydrolases"/>
    <property type="match status" value="1"/>
</dbReference>
<reference evidence="13" key="2">
    <citation type="submission" date="2021-05" db="EMBL/GenBank/DDBJ databases">
        <title>Protein family content uncovers lineage relationships and bacterial pathway maintenance mechanisms in DPANN archaea.</title>
        <authorList>
            <person name="Castelle C.J."/>
            <person name="Meheust R."/>
            <person name="Jaffe A.L."/>
            <person name="Seitz K."/>
            <person name="Gong X."/>
            <person name="Baker B.J."/>
            <person name="Banfield J.F."/>
        </authorList>
    </citation>
    <scope>NUCLEOTIDE SEQUENCE</scope>
    <source>
        <strain evidence="13">RIFCSPLOWO2_01_FULL_43_13</strain>
    </source>
</reference>
<comment type="catalytic activity">
    <reaction evidence="8">
        <text>Couples ATP hydrolysis with the unwinding of duplex DNA by translocating in the 3'-5' direction.</text>
        <dbReference type="EC" id="5.6.2.4"/>
    </reaction>
</comment>
<feature type="region of interest" description="Disordered" evidence="11">
    <location>
        <begin position="1"/>
        <end position="121"/>
    </location>
</feature>
<reference evidence="13" key="1">
    <citation type="submission" date="2021-03" db="EMBL/GenBank/DDBJ databases">
        <authorList>
            <person name="Jaffe A."/>
        </authorList>
    </citation>
    <scope>NUCLEOTIDE SEQUENCE</scope>
    <source>
        <strain evidence="13">RIFCSPLOWO2_01_FULL_43_13</strain>
    </source>
</reference>
<gene>
    <name evidence="13" type="ORF">J4478_03450</name>
</gene>
<dbReference type="Gene3D" id="3.40.50.300">
    <property type="entry name" value="P-loop containing nucleotide triphosphate hydrolases"/>
    <property type="match status" value="2"/>
</dbReference>
<evidence type="ECO:0000256" key="5">
    <source>
        <dbReference type="ARBA" id="ARBA00022840"/>
    </source>
</evidence>
<evidence type="ECO:0000256" key="8">
    <source>
        <dbReference type="ARBA" id="ARBA00034617"/>
    </source>
</evidence>
<evidence type="ECO:0000256" key="7">
    <source>
        <dbReference type="ARBA" id="ARBA00023235"/>
    </source>
</evidence>
<evidence type="ECO:0000256" key="1">
    <source>
        <dbReference type="ARBA" id="ARBA00007816"/>
    </source>
</evidence>
<evidence type="ECO:0000256" key="9">
    <source>
        <dbReference type="ARBA" id="ARBA00048954"/>
    </source>
</evidence>
<feature type="compositionally biased region" description="Basic and acidic residues" evidence="11">
    <location>
        <begin position="85"/>
        <end position="99"/>
    </location>
</feature>
<dbReference type="InterPro" id="IPR027417">
    <property type="entry name" value="P-loop_NTPase"/>
</dbReference>
<dbReference type="PANTHER" id="PTHR42957">
    <property type="entry name" value="HELICASE MJ1565-RELATED"/>
    <property type="match status" value="1"/>
</dbReference>
<proteinExistence type="inferred from homology"/>
<feature type="domain" description="AAA+ ATPase" evidence="12">
    <location>
        <begin position="280"/>
        <end position="611"/>
    </location>
</feature>
<name>A0A8T4KXV9_9ARCH</name>
<dbReference type="GO" id="GO:0016787">
    <property type="term" value="F:hydrolase activity"/>
    <property type="evidence" value="ECO:0007669"/>
    <property type="project" value="UniProtKB-KW"/>
</dbReference>
<evidence type="ECO:0000256" key="10">
    <source>
        <dbReference type="ARBA" id="ARBA00048988"/>
    </source>
</evidence>
<keyword evidence="3" id="KW-0378">Hydrolase</keyword>
<dbReference type="AlphaFoldDB" id="A0A8T4KXV9"/>
<comment type="catalytic activity">
    <reaction evidence="9">
        <text>ATP + H2O = ADP + phosphate + H(+)</text>
        <dbReference type="Rhea" id="RHEA:13065"/>
        <dbReference type="ChEBI" id="CHEBI:15377"/>
        <dbReference type="ChEBI" id="CHEBI:15378"/>
        <dbReference type="ChEBI" id="CHEBI:30616"/>
        <dbReference type="ChEBI" id="CHEBI:43474"/>
        <dbReference type="ChEBI" id="CHEBI:456216"/>
        <dbReference type="EC" id="5.6.2.3"/>
    </reaction>
</comment>
<evidence type="ECO:0000256" key="2">
    <source>
        <dbReference type="ARBA" id="ARBA00022741"/>
    </source>
</evidence>
<evidence type="ECO:0000256" key="6">
    <source>
        <dbReference type="ARBA" id="ARBA00023125"/>
    </source>
</evidence>
<dbReference type="InterPro" id="IPR033186">
    <property type="entry name" value="HerA_C"/>
</dbReference>
<keyword evidence="7" id="KW-0413">Isomerase</keyword>
<dbReference type="Pfam" id="PF01935">
    <property type="entry name" value="DUF87"/>
    <property type="match status" value="1"/>
</dbReference>
<keyword evidence="4" id="KW-0347">Helicase</keyword>
<dbReference type="InterPro" id="IPR003593">
    <property type="entry name" value="AAA+_ATPase"/>
</dbReference>
<evidence type="ECO:0000256" key="3">
    <source>
        <dbReference type="ARBA" id="ARBA00022801"/>
    </source>
</evidence>
<organism evidence="13 14">
    <name type="scientific">Candidatus Iainarchaeum sp</name>
    <dbReference type="NCBI Taxonomy" id="3101447"/>
    <lineage>
        <taxon>Archaea</taxon>
        <taxon>Candidatus Iainarchaeota</taxon>
        <taxon>Candidatus Iainarchaeia</taxon>
        <taxon>Candidatus Iainarchaeales</taxon>
        <taxon>Candidatus Iainarchaeaceae</taxon>
        <taxon>Candidatus Iainarchaeum</taxon>
    </lineage>
</organism>
<protein>
    <submittedName>
        <fullName evidence="13">DUF853 family protein</fullName>
    </submittedName>
</protein>
<evidence type="ECO:0000256" key="4">
    <source>
        <dbReference type="ARBA" id="ARBA00022806"/>
    </source>
</evidence>
<dbReference type="SMART" id="SM00382">
    <property type="entry name" value="AAA"/>
    <property type="match status" value="1"/>
</dbReference>
<evidence type="ECO:0000256" key="11">
    <source>
        <dbReference type="SAM" id="MobiDB-lite"/>
    </source>
</evidence>
<evidence type="ECO:0000313" key="14">
    <source>
        <dbReference type="Proteomes" id="UP000680185"/>
    </source>
</evidence>
<dbReference type="InterPro" id="IPR008571">
    <property type="entry name" value="HerA-like"/>
</dbReference>
<dbReference type="GO" id="GO:0003677">
    <property type="term" value="F:DNA binding"/>
    <property type="evidence" value="ECO:0007669"/>
    <property type="project" value="UniProtKB-KW"/>
</dbReference>
<dbReference type="Proteomes" id="UP000680185">
    <property type="component" value="Unassembled WGS sequence"/>
</dbReference>
<evidence type="ECO:0000313" key="13">
    <source>
        <dbReference type="EMBL" id="MBS3058432.1"/>
    </source>
</evidence>
<feature type="compositionally biased region" description="Basic and acidic residues" evidence="11">
    <location>
        <begin position="56"/>
        <end position="77"/>
    </location>
</feature>
<keyword evidence="5" id="KW-0067">ATP-binding</keyword>
<dbReference type="GO" id="GO:0043138">
    <property type="term" value="F:3'-5' DNA helicase activity"/>
    <property type="evidence" value="ECO:0007669"/>
    <property type="project" value="UniProtKB-EC"/>
</dbReference>
<feature type="compositionally biased region" description="Basic residues" evidence="11">
    <location>
        <begin position="44"/>
        <end position="55"/>
    </location>
</feature>
<comment type="similarity">
    <text evidence="1">Belongs to the HerA family.</text>
</comment>
<comment type="caution">
    <text evidence="13">The sequence shown here is derived from an EMBL/GenBank/DDBJ whole genome shotgun (WGS) entry which is preliminary data.</text>
</comment>
<evidence type="ECO:0000259" key="12">
    <source>
        <dbReference type="SMART" id="SM00382"/>
    </source>
</evidence>
<dbReference type="GO" id="GO:0005524">
    <property type="term" value="F:ATP binding"/>
    <property type="evidence" value="ECO:0007669"/>
    <property type="project" value="UniProtKB-KW"/>
</dbReference>
<dbReference type="EMBL" id="JAGVWB010000023">
    <property type="protein sequence ID" value="MBS3058432.1"/>
    <property type="molecule type" value="Genomic_DNA"/>
</dbReference>
<dbReference type="Pfam" id="PF05872">
    <property type="entry name" value="HerA_C"/>
    <property type="match status" value="1"/>
</dbReference>
<dbReference type="GO" id="GO:0043139">
    <property type="term" value="F:5'-3' DNA helicase activity"/>
    <property type="evidence" value="ECO:0007669"/>
    <property type="project" value="UniProtKB-EC"/>
</dbReference>
<dbReference type="PANTHER" id="PTHR42957:SF1">
    <property type="entry name" value="HELICASE MJ1565-RELATED"/>
    <property type="match status" value="1"/>
</dbReference>